<protein>
    <submittedName>
        <fullName evidence="2">Pimeloyl-ACP methyl ester carboxylesterase</fullName>
    </submittedName>
</protein>
<dbReference type="PANTHER" id="PTHR43798">
    <property type="entry name" value="MONOACYLGLYCEROL LIPASE"/>
    <property type="match status" value="1"/>
</dbReference>
<organism evidence="2 3">
    <name type="scientific">Mesonia phycicola</name>
    <dbReference type="NCBI Taxonomy" id="579105"/>
    <lineage>
        <taxon>Bacteria</taxon>
        <taxon>Pseudomonadati</taxon>
        <taxon>Bacteroidota</taxon>
        <taxon>Flavobacteriia</taxon>
        <taxon>Flavobacteriales</taxon>
        <taxon>Flavobacteriaceae</taxon>
        <taxon>Mesonia</taxon>
    </lineage>
</organism>
<dbReference type="STRING" id="579105.SAMN04488096_101461"/>
<dbReference type="Gene3D" id="3.40.50.1820">
    <property type="entry name" value="alpha/beta hydrolase"/>
    <property type="match status" value="1"/>
</dbReference>
<feature type="domain" description="Serine aminopeptidase S33" evidence="1">
    <location>
        <begin position="66"/>
        <end position="187"/>
    </location>
</feature>
<dbReference type="Pfam" id="PF12146">
    <property type="entry name" value="Hydrolase_4"/>
    <property type="match status" value="1"/>
</dbReference>
<accession>A0A1M6AUX7</accession>
<dbReference type="SUPFAM" id="SSF53474">
    <property type="entry name" value="alpha/beta-Hydrolases"/>
    <property type="match status" value="1"/>
</dbReference>
<dbReference type="GO" id="GO:0016020">
    <property type="term" value="C:membrane"/>
    <property type="evidence" value="ECO:0007669"/>
    <property type="project" value="TreeGrafter"/>
</dbReference>
<evidence type="ECO:0000259" key="1">
    <source>
        <dbReference type="Pfam" id="PF12146"/>
    </source>
</evidence>
<dbReference type="PANTHER" id="PTHR43798:SF33">
    <property type="entry name" value="HYDROLASE, PUTATIVE (AFU_ORTHOLOGUE AFUA_2G14860)-RELATED"/>
    <property type="match status" value="1"/>
</dbReference>
<reference evidence="2 3" key="1">
    <citation type="submission" date="2016-11" db="EMBL/GenBank/DDBJ databases">
        <authorList>
            <person name="Jaros S."/>
            <person name="Januszkiewicz K."/>
            <person name="Wedrychowicz H."/>
        </authorList>
    </citation>
    <scope>NUCLEOTIDE SEQUENCE [LARGE SCALE GENOMIC DNA]</scope>
    <source>
        <strain evidence="2 3">DSM 21425</strain>
    </source>
</reference>
<name>A0A1M6AUX7_9FLAO</name>
<proteinExistence type="predicted"/>
<dbReference type="AlphaFoldDB" id="A0A1M6AUX7"/>
<dbReference type="InterPro" id="IPR029058">
    <property type="entry name" value="AB_hydrolase_fold"/>
</dbReference>
<dbReference type="EMBL" id="FQYY01000001">
    <property type="protein sequence ID" value="SHI40349.1"/>
    <property type="molecule type" value="Genomic_DNA"/>
</dbReference>
<evidence type="ECO:0000313" key="2">
    <source>
        <dbReference type="EMBL" id="SHI40349.1"/>
    </source>
</evidence>
<gene>
    <name evidence="2" type="ORF">SAMN04488096_101461</name>
</gene>
<keyword evidence="3" id="KW-1185">Reference proteome</keyword>
<dbReference type="InterPro" id="IPR050266">
    <property type="entry name" value="AB_hydrolase_sf"/>
</dbReference>
<dbReference type="InterPro" id="IPR022742">
    <property type="entry name" value="Hydrolase_4"/>
</dbReference>
<evidence type="ECO:0000313" key="3">
    <source>
        <dbReference type="Proteomes" id="UP000184225"/>
    </source>
</evidence>
<sequence>MIGIQLNGLHLVKPKKAVKKAFSLFCIPRRGKVKPEQMDFLNKAKHEIVEVENLALQTYNWKNNGKTILLIHGWESNTFRWMSLIEKLKAENYNIIAFDAPAHGNSTGNFLHVPLYTKCVEAIVKKYSPDYVIGHSIGGMTTVFHQYSYPNPAIKKLVLLGPPSEITEIMDDYQKILNFKPRVMRDLDIYFKEQLGYNFHEFSIAKFASNIKQPGLIIHDTYDKIAPVSASKSIHENYENSKFIETEGAGHSLNNDYIHGEIIQFLNN</sequence>
<dbReference type="Proteomes" id="UP000184225">
    <property type="component" value="Unassembled WGS sequence"/>
</dbReference>